<accession>A0ABX5WW77</accession>
<protein>
    <recommendedName>
        <fullName evidence="2">Transposase TnpC homeodomain domain-containing protein</fullName>
    </recommendedName>
</protein>
<evidence type="ECO:0000256" key="1">
    <source>
        <dbReference type="SAM" id="MobiDB-lite"/>
    </source>
</evidence>
<feature type="region of interest" description="Disordered" evidence="1">
    <location>
        <begin position="32"/>
        <end position="63"/>
    </location>
</feature>
<organism evidence="3 4">
    <name type="scientific">Shewanella psychropiezotolerans</name>
    <dbReference type="NCBI Taxonomy" id="2593655"/>
    <lineage>
        <taxon>Bacteria</taxon>
        <taxon>Pseudomonadati</taxon>
        <taxon>Pseudomonadota</taxon>
        <taxon>Gammaproteobacteria</taxon>
        <taxon>Alteromonadales</taxon>
        <taxon>Shewanellaceae</taxon>
        <taxon>Shewanella</taxon>
    </lineage>
</organism>
<proteinExistence type="predicted"/>
<reference evidence="3 4" key="1">
    <citation type="submission" date="2019-07" db="EMBL/GenBank/DDBJ databases">
        <title>Shewanella sp. YLB-06 whole genomic sequence.</title>
        <authorList>
            <person name="Yu L."/>
        </authorList>
    </citation>
    <scope>NUCLEOTIDE SEQUENCE [LARGE SCALE GENOMIC DNA]</scope>
    <source>
        <strain evidence="3 4">YLB-06</strain>
    </source>
</reference>
<feature type="domain" description="Transposase TnpC homeodomain" evidence="2">
    <location>
        <begin position="20"/>
        <end position="86"/>
    </location>
</feature>
<feature type="compositionally biased region" description="Acidic residues" evidence="1">
    <location>
        <begin position="49"/>
        <end position="61"/>
    </location>
</feature>
<evidence type="ECO:0000313" key="3">
    <source>
        <dbReference type="EMBL" id="QDO83350.1"/>
    </source>
</evidence>
<evidence type="ECO:0000259" key="2">
    <source>
        <dbReference type="Pfam" id="PF13007"/>
    </source>
</evidence>
<dbReference type="Pfam" id="PF13007">
    <property type="entry name" value="LZ_Tnp_IS66"/>
    <property type="match status" value="1"/>
</dbReference>
<dbReference type="InterPro" id="IPR024463">
    <property type="entry name" value="Transposase_TnpC_homeodom"/>
</dbReference>
<dbReference type="Proteomes" id="UP000315947">
    <property type="component" value="Chromosome"/>
</dbReference>
<name>A0ABX5WW77_9GAMM</name>
<feature type="compositionally biased region" description="Polar residues" evidence="1">
    <location>
        <begin position="37"/>
        <end position="46"/>
    </location>
</feature>
<sequence>MAKLLETEALLAVTENKYQRLLEQFRLAQHHRFGKSSEVSPEQASLFNEAEEECDKDESADVETVTYTRNKPKRKPLPAELPRTVIVHDIPDEDKTCECCGHD</sequence>
<keyword evidence="4" id="KW-1185">Reference proteome</keyword>
<gene>
    <name evidence="3" type="ORF">FM037_09055</name>
</gene>
<evidence type="ECO:0000313" key="4">
    <source>
        <dbReference type="Proteomes" id="UP000315947"/>
    </source>
</evidence>
<dbReference type="EMBL" id="CP041614">
    <property type="protein sequence ID" value="QDO83350.1"/>
    <property type="molecule type" value="Genomic_DNA"/>
</dbReference>